<feature type="compositionally biased region" description="Basic and acidic residues" evidence="1">
    <location>
        <begin position="804"/>
        <end position="833"/>
    </location>
</feature>
<keyword evidence="2" id="KW-0812">Transmembrane</keyword>
<feature type="compositionally biased region" description="Polar residues" evidence="1">
    <location>
        <begin position="85"/>
        <end position="95"/>
    </location>
</feature>
<keyword evidence="2" id="KW-0472">Membrane</keyword>
<feature type="compositionally biased region" description="Basic and acidic residues" evidence="1">
    <location>
        <begin position="281"/>
        <end position="290"/>
    </location>
</feature>
<reference evidence="3" key="1">
    <citation type="submission" date="2014-05" db="EMBL/GenBank/DDBJ databases">
        <title>The transcriptome of the halophilic microalga Tetraselmis sp. GSL018 isolated from the Great Salt Lake, Utah.</title>
        <authorList>
            <person name="Jinkerson R.E."/>
            <person name="D'Adamo S."/>
            <person name="Posewitz M.C."/>
        </authorList>
    </citation>
    <scope>NUCLEOTIDE SEQUENCE</scope>
    <source>
        <strain evidence="3">GSL018</strain>
    </source>
</reference>
<organism evidence="3">
    <name type="scientific">Tetraselmis sp. GSL018</name>
    <dbReference type="NCBI Taxonomy" id="582737"/>
    <lineage>
        <taxon>Eukaryota</taxon>
        <taxon>Viridiplantae</taxon>
        <taxon>Chlorophyta</taxon>
        <taxon>core chlorophytes</taxon>
        <taxon>Chlorodendrophyceae</taxon>
        <taxon>Chlorodendrales</taxon>
        <taxon>Chlorodendraceae</taxon>
        <taxon>Tetraselmis</taxon>
    </lineage>
</organism>
<feature type="compositionally biased region" description="Polar residues" evidence="1">
    <location>
        <begin position="954"/>
        <end position="965"/>
    </location>
</feature>
<name>A0A061R5I3_9CHLO</name>
<dbReference type="AlphaFoldDB" id="A0A061R5I3"/>
<feature type="compositionally biased region" description="Polar residues" evidence="1">
    <location>
        <begin position="704"/>
        <end position="715"/>
    </location>
</feature>
<evidence type="ECO:0008006" key="4">
    <source>
        <dbReference type="Google" id="ProtNLM"/>
    </source>
</evidence>
<accession>A0A061R5I3</accession>
<feature type="compositionally biased region" description="Basic and acidic residues" evidence="1">
    <location>
        <begin position="394"/>
        <end position="416"/>
    </location>
</feature>
<sequence length="995" mass="104636">MSCQKEETSTSWENGEWQDTERGMLSGSVNDQHSRDSGNPGRKRKGAMKLGRSTSPSEQSSGSARKDFNNRPVDDCYRALPSGVNEGNSNPSGSSLRDDLLETLQGLKMAYFELKDTITNLVGPQVVLRFQSSLKLMLCMVILAVLFFTAASLSLLPGRKISHTNNGDKAQIALATAVTRQKAEERHEDATELDVFEKPTSHIHGNHSEAFLKDSAFQTLIAQTRTGAIKDREETDLMSSEAAAAYQRDRKDSAGDTLPLEQEGADSSDPDQPVGAVAEDESLKERREPGSEDAESDVDSDRRGQPLSIDGGGVGAAEQPAADPQEPAMIREPQEEIFNPHRDGAEPLTNLGPDSGHGNLFDPPPQIESEAAGGNSRNEQEEKSNDQDGVGGEVAREQSFRDSRDDEARGTADGEARLSQSALKSSRFESEETDKLGDWNGAVAPNERFASMKQGSPRHGAQEKSSAEPLYTIAKHELRGVARPDPAVSPSSLMDRETVLQQSDTRSLRRPDTARGESPPLPGMPGDGGEGSPDSAADQGEPEEVRDSRSGLAKTREEEDPHALSSKADTRYPSHGSSVVEADTGESLVAAGEKSPRGGIDSVQADRTHSVAAHQPTGERSRAYSPRGGGPRLKSSQAAMDRLQSGRTSDGHPDELQRYAAKDDQMDNAGFTGRAEQGADQARNEAETHDTDSDVHSDDVGTGEQSLASGVGSTHQHGHLSEGRQSGDGPAREIRRQRVSATLNPSATSSIARTGPQLSAGDAAEKRQQGSAVAAEGSGVDGGGSARDEHPEGDAASVAAGEGTEAHGEGGEIHDAEMGEVEQGHVHALDKDASGGSKRHPAKQWSVGLRGAAVGERPMGGGATATALASGDQKPSDGGAGEGAEAGSAAVGTYGQREEPRREAESLQGAEGGVKAPSRSQVEALFKRMSSTQGRSEALTKRSAAVRLSRPPTIGQTTSKGNLSGSGHGTAPREDHPKVPPGGTAQGPSAALGTH</sequence>
<feature type="transmembrane region" description="Helical" evidence="2">
    <location>
        <begin position="136"/>
        <end position="156"/>
    </location>
</feature>
<feature type="compositionally biased region" description="Basic and acidic residues" evidence="1">
    <location>
        <begin position="506"/>
        <end position="515"/>
    </location>
</feature>
<feature type="compositionally biased region" description="Basic and acidic residues" evidence="1">
    <location>
        <begin position="682"/>
        <end position="699"/>
    </location>
</feature>
<dbReference type="EMBL" id="GBEZ01020668">
    <property type="protein sequence ID" value="JAC66019.1"/>
    <property type="molecule type" value="Transcribed_RNA"/>
</dbReference>
<feature type="compositionally biased region" description="Polar residues" evidence="1">
    <location>
        <begin position="739"/>
        <end position="752"/>
    </location>
</feature>
<protein>
    <recommendedName>
        <fullName evidence="4">Transmembrane protein</fullName>
    </recommendedName>
</protein>
<evidence type="ECO:0000256" key="1">
    <source>
        <dbReference type="SAM" id="MobiDB-lite"/>
    </source>
</evidence>
<feature type="region of interest" description="Disordered" evidence="1">
    <location>
        <begin position="1"/>
        <end position="97"/>
    </location>
</feature>
<feature type="compositionally biased region" description="Polar residues" evidence="1">
    <location>
        <begin position="52"/>
        <end position="63"/>
    </location>
</feature>
<feature type="compositionally biased region" description="Low complexity" evidence="1">
    <location>
        <begin position="316"/>
        <end position="328"/>
    </location>
</feature>
<evidence type="ECO:0000313" key="3">
    <source>
        <dbReference type="EMBL" id="JAC66019.1"/>
    </source>
</evidence>
<keyword evidence="2" id="KW-1133">Transmembrane helix</keyword>
<feature type="compositionally biased region" description="Basic and acidic residues" evidence="1">
    <location>
        <begin position="649"/>
        <end position="665"/>
    </location>
</feature>
<feature type="compositionally biased region" description="Basic and acidic residues" evidence="1">
    <location>
        <begin position="543"/>
        <end position="572"/>
    </location>
</feature>
<gene>
    <name evidence="3" type="ORF">TSPGSL018_14663</name>
</gene>
<evidence type="ECO:0000256" key="2">
    <source>
        <dbReference type="SAM" id="Phobius"/>
    </source>
</evidence>
<feature type="compositionally biased region" description="Basic and acidic residues" evidence="1">
    <location>
        <begin position="896"/>
        <end position="905"/>
    </location>
</feature>
<feature type="region of interest" description="Disordered" evidence="1">
    <location>
        <begin position="231"/>
        <end position="995"/>
    </location>
</feature>
<proteinExistence type="predicted"/>
<feature type="compositionally biased region" description="Basic and acidic residues" evidence="1">
    <location>
        <begin position="332"/>
        <end position="345"/>
    </location>
</feature>
<feature type="compositionally biased region" description="Basic and acidic residues" evidence="1">
    <location>
        <begin position="64"/>
        <end position="77"/>
    </location>
</feature>
<feature type="compositionally biased region" description="Basic and acidic residues" evidence="1">
    <location>
        <begin position="426"/>
        <end position="437"/>
    </location>
</feature>